<evidence type="ECO:0000256" key="1">
    <source>
        <dbReference type="ARBA" id="ARBA00004609"/>
    </source>
</evidence>
<evidence type="ECO:0000256" key="6">
    <source>
        <dbReference type="ARBA" id="ARBA00023136"/>
    </source>
</evidence>
<dbReference type="InterPro" id="IPR036116">
    <property type="entry name" value="FN3_sf"/>
</dbReference>
<comment type="subcellular location">
    <subcellularLocation>
        <location evidence="1">Cell membrane</location>
        <topology evidence="1">Lipid-anchor</topology>
        <topology evidence="1">GPI-anchor</topology>
    </subcellularLocation>
</comment>
<keyword evidence="3" id="KW-0336">GPI-anchor</keyword>
<evidence type="ECO:0000256" key="2">
    <source>
        <dbReference type="ARBA" id="ARBA00022475"/>
    </source>
</evidence>
<dbReference type="PANTHER" id="PTHR44170:SF18">
    <property type="entry name" value="CONTACTIN 3B-RELATED"/>
    <property type="match status" value="1"/>
</dbReference>
<dbReference type="InterPro" id="IPR013783">
    <property type="entry name" value="Ig-like_fold"/>
</dbReference>
<keyword evidence="7" id="KW-1015">Disulfide bond</keyword>
<protein>
    <submittedName>
        <fullName evidence="12">Contactin-4</fullName>
    </submittedName>
</protein>
<keyword evidence="13" id="KW-1185">Reference proteome</keyword>
<keyword evidence="5" id="KW-0130">Cell adhesion</keyword>
<feature type="domain" description="Fibronectin type-III" evidence="11">
    <location>
        <begin position="38"/>
        <end position="97"/>
    </location>
</feature>
<dbReference type="PANTHER" id="PTHR44170">
    <property type="entry name" value="PROTEIN SIDEKICK"/>
    <property type="match status" value="1"/>
</dbReference>
<name>A0ABV0PVG0_9TELE</name>
<reference evidence="12 13" key="1">
    <citation type="submission" date="2021-06" db="EMBL/GenBank/DDBJ databases">
        <authorList>
            <person name="Palmer J.M."/>
        </authorList>
    </citation>
    <scope>NUCLEOTIDE SEQUENCE [LARGE SCALE GENOMIC DNA]</scope>
    <source>
        <strain evidence="12 13">GA_2019</strain>
        <tissue evidence="12">Muscle</tissue>
    </source>
</reference>
<evidence type="ECO:0000313" key="13">
    <source>
        <dbReference type="Proteomes" id="UP001476798"/>
    </source>
</evidence>
<keyword evidence="9" id="KW-0449">Lipoprotein</keyword>
<organism evidence="12 13">
    <name type="scientific">Goodea atripinnis</name>
    <dbReference type="NCBI Taxonomy" id="208336"/>
    <lineage>
        <taxon>Eukaryota</taxon>
        <taxon>Metazoa</taxon>
        <taxon>Chordata</taxon>
        <taxon>Craniata</taxon>
        <taxon>Vertebrata</taxon>
        <taxon>Euteleostomi</taxon>
        <taxon>Actinopterygii</taxon>
        <taxon>Neopterygii</taxon>
        <taxon>Teleostei</taxon>
        <taxon>Neoteleostei</taxon>
        <taxon>Acanthomorphata</taxon>
        <taxon>Ovalentaria</taxon>
        <taxon>Atherinomorphae</taxon>
        <taxon>Cyprinodontiformes</taxon>
        <taxon>Goodeidae</taxon>
        <taxon>Goodea</taxon>
    </lineage>
</organism>
<dbReference type="Gene3D" id="2.60.40.10">
    <property type="entry name" value="Immunoglobulins"/>
    <property type="match status" value="2"/>
</dbReference>
<comment type="caution">
    <text evidence="12">The sequence shown here is derived from an EMBL/GenBank/DDBJ whole genome shotgun (WGS) entry which is preliminary data.</text>
</comment>
<keyword evidence="6" id="KW-0472">Membrane</keyword>
<evidence type="ECO:0000256" key="5">
    <source>
        <dbReference type="ARBA" id="ARBA00022889"/>
    </source>
</evidence>
<proteinExistence type="predicted"/>
<dbReference type="CDD" id="cd00063">
    <property type="entry name" value="FN3"/>
    <property type="match status" value="1"/>
</dbReference>
<dbReference type="InterPro" id="IPR003961">
    <property type="entry name" value="FN3_dom"/>
</dbReference>
<accession>A0ABV0PVG0</accession>
<evidence type="ECO:0000256" key="10">
    <source>
        <dbReference type="ARBA" id="ARBA00023319"/>
    </source>
</evidence>
<dbReference type="InterPro" id="IPR036179">
    <property type="entry name" value="Ig-like_dom_sf"/>
</dbReference>
<gene>
    <name evidence="12" type="primary">CNTN4_1</name>
    <name evidence="12" type="ORF">GOODEAATRI_003668</name>
</gene>
<evidence type="ECO:0000259" key="11">
    <source>
        <dbReference type="PROSITE" id="PS50853"/>
    </source>
</evidence>
<dbReference type="SUPFAM" id="SSF48726">
    <property type="entry name" value="Immunoglobulin"/>
    <property type="match status" value="1"/>
</dbReference>
<evidence type="ECO:0000256" key="4">
    <source>
        <dbReference type="ARBA" id="ARBA00022729"/>
    </source>
</evidence>
<dbReference type="SUPFAM" id="SSF49265">
    <property type="entry name" value="Fibronectin type III"/>
    <property type="match status" value="1"/>
</dbReference>
<keyword evidence="10" id="KW-0393">Immunoglobulin domain</keyword>
<evidence type="ECO:0000256" key="3">
    <source>
        <dbReference type="ARBA" id="ARBA00022622"/>
    </source>
</evidence>
<evidence type="ECO:0000256" key="9">
    <source>
        <dbReference type="ARBA" id="ARBA00023288"/>
    </source>
</evidence>
<dbReference type="Proteomes" id="UP001476798">
    <property type="component" value="Unassembled WGS sequence"/>
</dbReference>
<evidence type="ECO:0000256" key="7">
    <source>
        <dbReference type="ARBA" id="ARBA00023157"/>
    </source>
</evidence>
<evidence type="ECO:0000313" key="12">
    <source>
        <dbReference type="EMBL" id="MEQ2187333.1"/>
    </source>
</evidence>
<keyword evidence="2" id="KW-1003">Cell membrane</keyword>
<evidence type="ECO:0000256" key="8">
    <source>
        <dbReference type="ARBA" id="ARBA00023180"/>
    </source>
</evidence>
<dbReference type="Pfam" id="PF00041">
    <property type="entry name" value="fn3"/>
    <property type="match status" value="1"/>
</dbReference>
<dbReference type="EMBL" id="JAHRIO010090106">
    <property type="protein sequence ID" value="MEQ2187333.1"/>
    <property type="molecule type" value="Genomic_DNA"/>
</dbReference>
<sequence length="97" mass="10365">MIRNIQLGHAGKYTCAVQTKVDSISIAVDLVVRGPPGPPTSIQVEEITDTTASLAWRPGPDNHSPITAYTIQARTPFSLGWQAVTTGKLSPTSHDLL</sequence>
<dbReference type="PROSITE" id="PS50853">
    <property type="entry name" value="FN3"/>
    <property type="match status" value="1"/>
</dbReference>
<keyword evidence="4" id="KW-0732">Signal</keyword>
<keyword evidence="8" id="KW-0325">Glycoprotein</keyword>